<accession>A0A4V2F4J8</accession>
<name>A0A4V2F4J8_9ACTN</name>
<dbReference type="PANTHER" id="PTHR23513">
    <property type="entry name" value="INTEGRAL MEMBRANE EFFLUX PROTEIN-RELATED"/>
    <property type="match status" value="1"/>
</dbReference>
<evidence type="ECO:0000256" key="1">
    <source>
        <dbReference type="ARBA" id="ARBA00004651"/>
    </source>
</evidence>
<comment type="caution">
    <text evidence="9">The sequence shown here is derived from an EMBL/GenBank/DDBJ whole genome shotgun (WGS) entry which is preliminary data.</text>
</comment>
<keyword evidence="3" id="KW-1003">Cell membrane</keyword>
<keyword evidence="2" id="KW-0813">Transport</keyword>
<evidence type="ECO:0000259" key="8">
    <source>
        <dbReference type="PROSITE" id="PS50850"/>
    </source>
</evidence>
<dbReference type="InterPro" id="IPR036259">
    <property type="entry name" value="MFS_trans_sf"/>
</dbReference>
<gene>
    <name evidence="9" type="ORF">EV189_1336</name>
</gene>
<feature type="transmembrane region" description="Helical" evidence="7">
    <location>
        <begin position="177"/>
        <end position="194"/>
    </location>
</feature>
<keyword evidence="4 7" id="KW-0812">Transmembrane</keyword>
<keyword evidence="6 7" id="KW-0472">Membrane</keyword>
<feature type="domain" description="Major facilitator superfamily (MFS) profile" evidence="8">
    <location>
        <begin position="205"/>
        <end position="409"/>
    </location>
</feature>
<dbReference type="PANTHER" id="PTHR23513:SF11">
    <property type="entry name" value="STAPHYLOFERRIN A TRANSPORTER"/>
    <property type="match status" value="1"/>
</dbReference>
<evidence type="ECO:0000256" key="2">
    <source>
        <dbReference type="ARBA" id="ARBA00022448"/>
    </source>
</evidence>
<dbReference type="Gene3D" id="1.20.1250.20">
    <property type="entry name" value="MFS general substrate transporter like domains"/>
    <property type="match status" value="1"/>
</dbReference>
<evidence type="ECO:0000256" key="4">
    <source>
        <dbReference type="ARBA" id="ARBA00022692"/>
    </source>
</evidence>
<feature type="transmembrane region" description="Helical" evidence="7">
    <location>
        <begin position="291"/>
        <end position="310"/>
    </location>
</feature>
<protein>
    <submittedName>
        <fullName evidence="9">Putative MFS family arabinose efflux permease</fullName>
    </submittedName>
</protein>
<dbReference type="InterPro" id="IPR020846">
    <property type="entry name" value="MFS_dom"/>
</dbReference>
<comment type="subcellular location">
    <subcellularLocation>
        <location evidence="1">Cell membrane</location>
        <topology evidence="1">Multi-pass membrane protein</topology>
    </subcellularLocation>
</comment>
<dbReference type="RefSeq" id="WP_231116137.1">
    <property type="nucleotide sequence ID" value="NZ_SGXD01000002.1"/>
</dbReference>
<feature type="transmembrane region" description="Helical" evidence="7">
    <location>
        <begin position="316"/>
        <end position="340"/>
    </location>
</feature>
<reference evidence="9 10" key="1">
    <citation type="submission" date="2019-02" db="EMBL/GenBank/DDBJ databases">
        <title>Genomic Encyclopedia of Type Strains, Phase IV (KMG-IV): sequencing the most valuable type-strain genomes for metagenomic binning, comparative biology and taxonomic classification.</title>
        <authorList>
            <person name="Goeker M."/>
        </authorList>
    </citation>
    <scope>NUCLEOTIDE SEQUENCE [LARGE SCALE GENOMIC DNA]</scope>
    <source>
        <strain evidence="9 10">DSM 45622</strain>
    </source>
</reference>
<dbReference type="Proteomes" id="UP000293638">
    <property type="component" value="Unassembled WGS sequence"/>
</dbReference>
<dbReference type="GO" id="GO:0022857">
    <property type="term" value="F:transmembrane transporter activity"/>
    <property type="evidence" value="ECO:0007669"/>
    <property type="project" value="InterPro"/>
</dbReference>
<dbReference type="SUPFAM" id="SSF103473">
    <property type="entry name" value="MFS general substrate transporter"/>
    <property type="match status" value="1"/>
</dbReference>
<dbReference type="EMBL" id="SGXD01000002">
    <property type="protein sequence ID" value="RZS89569.1"/>
    <property type="molecule type" value="Genomic_DNA"/>
</dbReference>
<evidence type="ECO:0000256" key="5">
    <source>
        <dbReference type="ARBA" id="ARBA00022989"/>
    </source>
</evidence>
<sequence length="409" mass="40909">MVSADAAGVATYRGLLRHREFTSLWGSDAVSLVGDQLAAVALSVLVFARTGSTLATAATYAVAFLPAIVGGPLLAGLADVLPRRTVMLACDALRAVLVALMAVPGMPLAVLLVLLVVVALVGSAFSAARSALMADVLQGEAYVLASSLTSTTAEASLVGGFLLGGVGVAAFGARGCLLLDAASFVASAVLVLLVRHRPAVREAPLGRRLVAPGLLDGVRLVFATPQLRWLTLLAWLCAFYVVPEALAVPYAHAHGGGPRAAGVLLAANPLGTVLGSFALVKLATPARRMQLMGPMALVASLVLVACAASPPWPVVAVLLLVSGAGSAYNLPANAAFVAALPNERRGAAFGVVATGMSAGQGLTLLVAGAVGEVVSPGAVMALAGAAGALVSLPVLLGLRSVFVAEGDRG</sequence>
<organism evidence="9 10">
    <name type="scientific">Motilibacter rhizosphaerae</name>
    <dbReference type="NCBI Taxonomy" id="598652"/>
    <lineage>
        <taxon>Bacteria</taxon>
        <taxon>Bacillati</taxon>
        <taxon>Actinomycetota</taxon>
        <taxon>Actinomycetes</taxon>
        <taxon>Motilibacterales</taxon>
        <taxon>Motilibacteraceae</taxon>
        <taxon>Motilibacter</taxon>
    </lineage>
</organism>
<keyword evidence="10" id="KW-1185">Reference proteome</keyword>
<feature type="transmembrane region" description="Helical" evidence="7">
    <location>
        <begin position="377"/>
        <end position="398"/>
    </location>
</feature>
<dbReference type="CDD" id="cd06173">
    <property type="entry name" value="MFS_MefA_like"/>
    <property type="match status" value="1"/>
</dbReference>
<feature type="transmembrane region" description="Helical" evidence="7">
    <location>
        <begin position="95"/>
        <end position="121"/>
    </location>
</feature>
<evidence type="ECO:0000256" key="3">
    <source>
        <dbReference type="ARBA" id="ARBA00022475"/>
    </source>
</evidence>
<dbReference type="AlphaFoldDB" id="A0A4V2F4J8"/>
<dbReference type="InterPro" id="IPR010290">
    <property type="entry name" value="TM_effector"/>
</dbReference>
<proteinExistence type="predicted"/>
<dbReference type="PROSITE" id="PS50850">
    <property type="entry name" value="MFS"/>
    <property type="match status" value="1"/>
</dbReference>
<feature type="transmembrane region" description="Helical" evidence="7">
    <location>
        <begin position="260"/>
        <end position="279"/>
    </location>
</feature>
<evidence type="ECO:0000313" key="9">
    <source>
        <dbReference type="EMBL" id="RZS89569.1"/>
    </source>
</evidence>
<dbReference type="Pfam" id="PF05977">
    <property type="entry name" value="MFS_3"/>
    <property type="match status" value="1"/>
</dbReference>
<evidence type="ECO:0000313" key="10">
    <source>
        <dbReference type="Proteomes" id="UP000293638"/>
    </source>
</evidence>
<feature type="transmembrane region" description="Helical" evidence="7">
    <location>
        <begin position="54"/>
        <end position="75"/>
    </location>
</feature>
<feature type="transmembrane region" description="Helical" evidence="7">
    <location>
        <begin position="347"/>
        <end position="371"/>
    </location>
</feature>
<evidence type="ECO:0000256" key="7">
    <source>
        <dbReference type="SAM" id="Phobius"/>
    </source>
</evidence>
<feature type="transmembrane region" description="Helical" evidence="7">
    <location>
        <begin position="229"/>
        <end position="248"/>
    </location>
</feature>
<evidence type="ECO:0000256" key="6">
    <source>
        <dbReference type="ARBA" id="ARBA00023136"/>
    </source>
</evidence>
<keyword evidence="5 7" id="KW-1133">Transmembrane helix</keyword>
<dbReference type="GO" id="GO:0005886">
    <property type="term" value="C:plasma membrane"/>
    <property type="evidence" value="ECO:0007669"/>
    <property type="project" value="UniProtKB-SubCell"/>
</dbReference>